<dbReference type="PANTHER" id="PTHR21432">
    <property type="entry name" value="ACETYL-COA HYDROLASE-RELATED"/>
    <property type="match status" value="1"/>
</dbReference>
<evidence type="ECO:0000256" key="1">
    <source>
        <dbReference type="ARBA" id="ARBA00022679"/>
    </source>
</evidence>
<feature type="domain" description="Acetyl-CoA hydrolase/transferase N-terminal" evidence="2">
    <location>
        <begin position="5"/>
        <end position="186"/>
    </location>
</feature>
<dbReference type="RefSeq" id="WP_216150056.1">
    <property type="nucleotide sequence ID" value="NZ_JAHLDV010000032.1"/>
</dbReference>
<dbReference type="InterPro" id="IPR046433">
    <property type="entry name" value="ActCoA_hydro"/>
</dbReference>
<evidence type="ECO:0000259" key="2">
    <source>
        <dbReference type="Pfam" id="PF02550"/>
    </source>
</evidence>
<proteinExistence type="predicted"/>
<dbReference type="PANTHER" id="PTHR21432:SF20">
    <property type="entry name" value="ACETYL-COA HYDROLASE"/>
    <property type="match status" value="1"/>
</dbReference>
<dbReference type="Proteomes" id="UP000776252">
    <property type="component" value="Unassembled WGS sequence"/>
</dbReference>
<feature type="domain" description="Acetyl-CoA hydrolase/transferase C-terminal" evidence="3">
    <location>
        <begin position="272"/>
        <end position="423"/>
    </location>
</feature>
<dbReference type="Pfam" id="PF13336">
    <property type="entry name" value="AcetylCoA_hyd_C"/>
    <property type="match status" value="1"/>
</dbReference>
<dbReference type="InterPro" id="IPR003702">
    <property type="entry name" value="ActCoA_hydro_N"/>
</dbReference>
<dbReference type="Pfam" id="PF02550">
    <property type="entry name" value="AcetylCoA_hydro"/>
    <property type="match status" value="1"/>
</dbReference>
<accession>A0ABS6BUT7</accession>
<dbReference type="EMBL" id="JAHLDV010000032">
    <property type="protein sequence ID" value="MBU3160676.1"/>
    <property type="molecule type" value="Genomic_DNA"/>
</dbReference>
<keyword evidence="5" id="KW-1185">Reference proteome</keyword>
<evidence type="ECO:0000259" key="3">
    <source>
        <dbReference type="Pfam" id="PF13336"/>
    </source>
</evidence>
<evidence type="ECO:0000313" key="5">
    <source>
        <dbReference type="Proteomes" id="UP000776252"/>
    </source>
</evidence>
<sequence length="433" mass="47681">MNWKEIYKRKLVKPEEAVTYIKSGDRVVVGHAAGEPTVLIDAMVANRENYRNVEIVNLVVLGTGEYAKPGMEEYFHENSMFASASTREAIESGRADFTPCFFHEVPKLFRKGYLTVDVALVQVSSPDEHGYCSFGVSNDYTKPAAQYAKVVIAEVNDKMPRTMGDSFIHISDIDYLIETSHKIIELQPPSIGKVEKKIGENCASLIEDGSTLQLGIGAIPEAVLLFLKDKKDLGIHSEMISDGVVELVEAGVITNKMKTLHPGISVVSFLMGTKRLYDFVDNNPSVEMYPVNYVNNPITIMKNYKMVSINSCVQVDIMGQVCSECIGLKQISGVGGQVDFVRGVNMSEDGISIIAIPSTASKGKISKIVSLLDVGAVVTTSRTDVDYIVTEYGIAQLKGKSLRNRARALINIAHPDFIEELKVEFTNRFKSAF</sequence>
<keyword evidence="1" id="KW-0808">Transferase</keyword>
<protein>
    <submittedName>
        <fullName evidence="4">4-hydroxybutyrate CoA-transferase</fullName>
    </submittedName>
</protein>
<reference evidence="4 5" key="1">
    <citation type="submission" date="2021-06" db="EMBL/GenBank/DDBJ databases">
        <title>Clostridia strains as spoilage organisms.</title>
        <authorList>
            <person name="Wambui J."/>
            <person name="Stephan R."/>
            <person name="Stevens M.J.A."/>
        </authorList>
    </citation>
    <scope>NUCLEOTIDE SEQUENCE [LARGE SCALE GENOMIC DNA]</scope>
    <source>
        <strain evidence="4 5">DSM 14204</strain>
    </source>
</reference>
<comment type="caution">
    <text evidence="4">The sequence shown here is derived from an EMBL/GenBank/DDBJ whole genome shotgun (WGS) entry which is preliminary data.</text>
</comment>
<dbReference type="InterPro" id="IPR026888">
    <property type="entry name" value="AcetylCoA_hyd_C"/>
</dbReference>
<gene>
    <name evidence="4" type="ORF">KPL37_13070</name>
</gene>
<name>A0ABS6BUT7_9CLOT</name>
<organism evidence="4 5">
    <name type="scientific">Clostridium frigoris</name>
    <dbReference type="NCBI Taxonomy" id="205327"/>
    <lineage>
        <taxon>Bacteria</taxon>
        <taxon>Bacillati</taxon>
        <taxon>Bacillota</taxon>
        <taxon>Clostridia</taxon>
        <taxon>Eubacteriales</taxon>
        <taxon>Clostridiaceae</taxon>
        <taxon>Clostridium</taxon>
    </lineage>
</organism>
<evidence type="ECO:0000313" key="4">
    <source>
        <dbReference type="EMBL" id="MBU3160676.1"/>
    </source>
</evidence>